<proteinExistence type="predicted"/>
<feature type="transmembrane region" description="Helical" evidence="1">
    <location>
        <begin position="16"/>
        <end position="35"/>
    </location>
</feature>
<accession>A0A0L6W1J6</accession>
<dbReference type="Proteomes" id="UP000037175">
    <property type="component" value="Unassembled WGS sequence"/>
</dbReference>
<evidence type="ECO:0000256" key="1">
    <source>
        <dbReference type="SAM" id="Phobius"/>
    </source>
</evidence>
<dbReference type="EMBL" id="LGTE01000012">
    <property type="protein sequence ID" value="KNZ69437.1"/>
    <property type="molecule type" value="Genomic_DNA"/>
</dbReference>
<name>A0A0L6W1J6_9FIRM</name>
<keyword evidence="1" id="KW-0472">Membrane</keyword>
<keyword evidence="3" id="KW-1185">Reference proteome</keyword>
<evidence type="ECO:0000313" key="2">
    <source>
        <dbReference type="EMBL" id="KNZ69437.1"/>
    </source>
</evidence>
<sequence>MYGYIPGLSEKIWDSLGFWVLWGVLLIGSLVYIRFKKRK</sequence>
<organism evidence="2 3">
    <name type="scientific">Thermincola ferriacetica</name>
    <dbReference type="NCBI Taxonomy" id="281456"/>
    <lineage>
        <taxon>Bacteria</taxon>
        <taxon>Bacillati</taxon>
        <taxon>Bacillota</taxon>
        <taxon>Clostridia</taxon>
        <taxon>Eubacteriales</taxon>
        <taxon>Thermincolaceae</taxon>
        <taxon>Thermincola</taxon>
    </lineage>
</organism>
<gene>
    <name evidence="2" type="ORF">Tfer_1879</name>
</gene>
<reference evidence="3" key="1">
    <citation type="submission" date="2015-07" db="EMBL/GenBank/DDBJ databases">
        <title>Complete Genome of Thermincola ferriacetica strain Z-0001T.</title>
        <authorList>
            <person name="Lusk B."/>
            <person name="Badalamenti J.P."/>
            <person name="Parameswaran P."/>
            <person name="Bond D.R."/>
            <person name="Torres C.I."/>
        </authorList>
    </citation>
    <scope>NUCLEOTIDE SEQUENCE [LARGE SCALE GENOMIC DNA]</scope>
    <source>
        <strain evidence="3">Z-0001</strain>
    </source>
</reference>
<evidence type="ECO:0000313" key="3">
    <source>
        <dbReference type="Proteomes" id="UP000037175"/>
    </source>
</evidence>
<protein>
    <submittedName>
        <fullName evidence="2">Uncharacterized protein</fullName>
    </submittedName>
</protein>
<comment type="caution">
    <text evidence="2">The sequence shown here is derived from an EMBL/GenBank/DDBJ whole genome shotgun (WGS) entry which is preliminary data.</text>
</comment>
<keyword evidence="1" id="KW-0812">Transmembrane</keyword>
<keyword evidence="1" id="KW-1133">Transmembrane helix</keyword>
<dbReference type="AlphaFoldDB" id="A0A0L6W1J6"/>